<dbReference type="AlphaFoldDB" id="A0AAD8CHK8"/>
<feature type="transmembrane region" description="Helical" evidence="6">
    <location>
        <begin position="168"/>
        <end position="186"/>
    </location>
</feature>
<protein>
    <submittedName>
        <fullName evidence="7">Transmembrane protein 179B</fullName>
    </submittedName>
</protein>
<dbReference type="EMBL" id="JAGXEW010000055">
    <property type="protein sequence ID" value="KAK1150860.1"/>
    <property type="molecule type" value="Genomic_DNA"/>
</dbReference>
<comment type="similarity">
    <text evidence="5">Belongs to the TMEM179 family.</text>
</comment>
<feature type="transmembrane region" description="Helical" evidence="6">
    <location>
        <begin position="65"/>
        <end position="87"/>
    </location>
</feature>
<keyword evidence="4 6" id="KW-0472">Membrane</keyword>
<keyword evidence="8" id="KW-1185">Reference proteome</keyword>
<evidence type="ECO:0000256" key="4">
    <source>
        <dbReference type="ARBA" id="ARBA00023136"/>
    </source>
</evidence>
<dbReference type="PANTHER" id="PTHR31056:SF1">
    <property type="entry name" value="TRANSMEMBRANE PROTEIN 179B"/>
    <property type="match status" value="1"/>
</dbReference>
<evidence type="ECO:0000256" key="3">
    <source>
        <dbReference type="ARBA" id="ARBA00022989"/>
    </source>
</evidence>
<comment type="subcellular location">
    <subcellularLocation>
        <location evidence="1">Membrane</location>
        <topology evidence="1">Multi-pass membrane protein</topology>
    </subcellularLocation>
</comment>
<evidence type="ECO:0000256" key="1">
    <source>
        <dbReference type="ARBA" id="ARBA00004141"/>
    </source>
</evidence>
<sequence length="213" mass="23079">MAPWLVVGELVLYAACFICGIITAASVTITQGEFAGHCMLYGAASYNVTSKEFSVSSSSSASLCYFVSAISVLISIYCFSVVLYWIYASCVDEVQRGSVWMSVSLAIAATFLFFLLVSGCILNIGLSSLCQSVTTAEAVTSCQAAQSATWSESHKSSPFYTSFHNAQVSAWVNFFFWVVALILLIIQKKRGAQFTQLTGTGDPETDPIFHRPQ</sequence>
<evidence type="ECO:0000256" key="2">
    <source>
        <dbReference type="ARBA" id="ARBA00022692"/>
    </source>
</evidence>
<keyword evidence="3 6" id="KW-1133">Transmembrane helix</keyword>
<name>A0AAD8CHK8_ACIOX</name>
<evidence type="ECO:0000313" key="7">
    <source>
        <dbReference type="EMBL" id="KAK1150860.1"/>
    </source>
</evidence>
<proteinExistence type="inferred from homology"/>
<organism evidence="7 8">
    <name type="scientific">Acipenser oxyrinchus oxyrinchus</name>
    <dbReference type="NCBI Taxonomy" id="40147"/>
    <lineage>
        <taxon>Eukaryota</taxon>
        <taxon>Metazoa</taxon>
        <taxon>Chordata</taxon>
        <taxon>Craniata</taxon>
        <taxon>Vertebrata</taxon>
        <taxon>Euteleostomi</taxon>
        <taxon>Actinopterygii</taxon>
        <taxon>Chondrostei</taxon>
        <taxon>Acipenseriformes</taxon>
        <taxon>Acipenseridae</taxon>
        <taxon>Acipenser</taxon>
    </lineage>
</organism>
<gene>
    <name evidence="7" type="primary">tmem179b</name>
    <name evidence="7" type="ORF">AOXY_G33255</name>
</gene>
<dbReference type="Proteomes" id="UP001230051">
    <property type="component" value="Unassembled WGS sequence"/>
</dbReference>
<reference evidence="7" key="1">
    <citation type="submission" date="2022-02" db="EMBL/GenBank/DDBJ databases">
        <title>Atlantic sturgeon de novo genome assembly.</title>
        <authorList>
            <person name="Stock M."/>
            <person name="Klopp C."/>
            <person name="Guiguen Y."/>
            <person name="Cabau C."/>
            <person name="Parinello H."/>
            <person name="Santidrian Yebra-Pimentel E."/>
            <person name="Kuhl H."/>
            <person name="Dirks R.P."/>
            <person name="Guessner J."/>
            <person name="Wuertz S."/>
            <person name="Du K."/>
            <person name="Schartl M."/>
        </authorList>
    </citation>
    <scope>NUCLEOTIDE SEQUENCE</scope>
    <source>
        <strain evidence="7">STURGEONOMICS-FGT-2020</strain>
        <tissue evidence="7">Whole blood</tissue>
    </source>
</reference>
<dbReference type="PANTHER" id="PTHR31056">
    <property type="entry name" value="TRANSMEMBRANE PROTEIN 179B"/>
    <property type="match status" value="1"/>
</dbReference>
<accession>A0AAD8CHK8</accession>
<dbReference type="Pfam" id="PF26158">
    <property type="entry name" value="Claudin_TMEM179-179B"/>
    <property type="match status" value="1"/>
</dbReference>
<evidence type="ECO:0000256" key="6">
    <source>
        <dbReference type="SAM" id="Phobius"/>
    </source>
</evidence>
<feature type="transmembrane region" description="Helical" evidence="6">
    <location>
        <begin position="12"/>
        <end position="30"/>
    </location>
</feature>
<comment type="caution">
    <text evidence="7">The sequence shown here is derived from an EMBL/GenBank/DDBJ whole genome shotgun (WGS) entry which is preliminary data.</text>
</comment>
<dbReference type="InterPro" id="IPR059010">
    <property type="entry name" value="TMEM179-179B"/>
</dbReference>
<keyword evidence="2 6" id="KW-0812">Transmembrane</keyword>
<dbReference type="InterPro" id="IPR029776">
    <property type="entry name" value="TMEM179B"/>
</dbReference>
<evidence type="ECO:0000256" key="5">
    <source>
        <dbReference type="ARBA" id="ARBA00093776"/>
    </source>
</evidence>
<feature type="transmembrane region" description="Helical" evidence="6">
    <location>
        <begin position="99"/>
        <end position="124"/>
    </location>
</feature>
<evidence type="ECO:0000313" key="8">
    <source>
        <dbReference type="Proteomes" id="UP001230051"/>
    </source>
</evidence>